<keyword evidence="12 17" id="KW-0472">Membrane</keyword>
<comment type="similarity">
    <text evidence="4 16">Belongs to the PP2C family.</text>
</comment>
<dbReference type="AlphaFoldDB" id="A0A835U9F2"/>
<evidence type="ECO:0000256" key="8">
    <source>
        <dbReference type="ARBA" id="ARBA00022801"/>
    </source>
</evidence>
<dbReference type="PANTHER" id="PTHR13832:SF589">
    <property type="entry name" value="[PYRUVATE DEHYDROGENASE [ACETYL-TRANSFERRING]]-PHOSPHATASE 2, MITOCHONDRIAL"/>
    <property type="match status" value="1"/>
</dbReference>
<dbReference type="SMART" id="SM00332">
    <property type="entry name" value="PP2Cc"/>
    <property type="match status" value="1"/>
</dbReference>
<dbReference type="Gene3D" id="3.60.40.10">
    <property type="entry name" value="PPM-type phosphatase domain"/>
    <property type="match status" value="1"/>
</dbReference>
<evidence type="ECO:0000259" key="18">
    <source>
        <dbReference type="PROSITE" id="PS51746"/>
    </source>
</evidence>
<name>A0A835U9F2_VANPL</name>
<keyword evidence="8 16" id="KW-0378">Hydrolase</keyword>
<dbReference type="Proteomes" id="UP000636800">
    <property type="component" value="Chromosome 13"/>
</dbReference>
<evidence type="ECO:0000256" key="6">
    <source>
        <dbReference type="ARBA" id="ARBA00022692"/>
    </source>
</evidence>
<dbReference type="Pfam" id="PF00481">
    <property type="entry name" value="PP2C"/>
    <property type="match status" value="1"/>
</dbReference>
<keyword evidence="6 17" id="KW-0812">Transmembrane</keyword>
<keyword evidence="20" id="KW-1185">Reference proteome</keyword>
<dbReference type="InterPro" id="IPR000222">
    <property type="entry name" value="PP2C_BS"/>
</dbReference>
<accession>A0A835U9F2</accession>
<evidence type="ECO:0000313" key="20">
    <source>
        <dbReference type="Proteomes" id="UP000636800"/>
    </source>
</evidence>
<comment type="cofactor">
    <cofactor evidence="2">
        <name>Mg(2+)</name>
        <dbReference type="ChEBI" id="CHEBI:18420"/>
    </cofactor>
</comment>
<evidence type="ECO:0000256" key="4">
    <source>
        <dbReference type="ARBA" id="ARBA00006702"/>
    </source>
</evidence>
<comment type="caution">
    <text evidence="19">The sequence shown here is derived from an EMBL/GenBank/DDBJ whole genome shotgun (WGS) entry which is preliminary data.</text>
</comment>
<feature type="transmembrane region" description="Helical" evidence="17">
    <location>
        <begin position="358"/>
        <end position="378"/>
    </location>
</feature>
<dbReference type="EC" id="3.1.3.16" evidence="5"/>
<keyword evidence="11 17" id="KW-1133">Transmembrane helix</keyword>
<evidence type="ECO:0000256" key="12">
    <source>
        <dbReference type="ARBA" id="ARBA00023136"/>
    </source>
</evidence>
<dbReference type="GO" id="GO:0016020">
    <property type="term" value="C:membrane"/>
    <property type="evidence" value="ECO:0007669"/>
    <property type="project" value="UniProtKB-SubCell"/>
</dbReference>
<sequence length="381" mass="42201">MALLSQPRLVQPPQNCSVAALGRRIRRRWCSAIAVDAASPLAGDLSGIRWGSSSVQGPRSEMEDDVVLRSDGLSGFTFAAVFDGHAGFSSVEFLRNELYKECVNSLQGGLLLTSMNFHAIKDGLGQAFQNVDKKLLTWLEQMPIEDESGATATIMIVRTDALIISHIGDSSVVLSRNGKVERLTSPHRPFGNNKISMDEARRIREAGGWIVDGRICGDISVSRAFGDLRFKTKKNEMLVRGVKQGKWTEKFISRIRFKEDLVISTPDIHHLDLGPDVEFIILASDGLWDYMKSSDAVNFVRNHLRQHGDVQLACDALAQAALDQRSQDNISIVIAELRRDWQSLPAPRSNIFNEAGQAFITIAIVSFGIWISSFLLTVNLH</sequence>
<keyword evidence="13" id="KW-0464">Manganese</keyword>
<comment type="cofactor">
    <cofactor evidence="1">
        <name>Mn(2+)</name>
        <dbReference type="ChEBI" id="CHEBI:29035"/>
    </cofactor>
</comment>
<keyword evidence="7" id="KW-0479">Metal-binding</keyword>
<dbReference type="OrthoDB" id="2747330at2759"/>
<evidence type="ECO:0000256" key="1">
    <source>
        <dbReference type="ARBA" id="ARBA00001936"/>
    </source>
</evidence>
<evidence type="ECO:0000256" key="16">
    <source>
        <dbReference type="RuleBase" id="RU003465"/>
    </source>
</evidence>
<dbReference type="InterPro" id="IPR036457">
    <property type="entry name" value="PPM-type-like_dom_sf"/>
</dbReference>
<evidence type="ECO:0000256" key="5">
    <source>
        <dbReference type="ARBA" id="ARBA00013081"/>
    </source>
</evidence>
<evidence type="ECO:0000313" key="19">
    <source>
        <dbReference type="EMBL" id="KAG0454599.1"/>
    </source>
</evidence>
<keyword evidence="10 16" id="KW-0904">Protein phosphatase</keyword>
<dbReference type="PANTHER" id="PTHR13832">
    <property type="entry name" value="PROTEIN PHOSPHATASE 2C"/>
    <property type="match status" value="1"/>
</dbReference>
<proteinExistence type="inferred from homology"/>
<feature type="domain" description="PPM-type phosphatase" evidence="18">
    <location>
        <begin position="49"/>
        <end position="337"/>
    </location>
</feature>
<evidence type="ECO:0000256" key="14">
    <source>
        <dbReference type="ARBA" id="ARBA00047761"/>
    </source>
</evidence>
<dbReference type="InterPro" id="IPR015655">
    <property type="entry name" value="PP2C"/>
</dbReference>
<evidence type="ECO:0000256" key="17">
    <source>
        <dbReference type="SAM" id="Phobius"/>
    </source>
</evidence>
<gene>
    <name evidence="19" type="ORF">HPP92_023891</name>
</gene>
<evidence type="ECO:0000256" key="11">
    <source>
        <dbReference type="ARBA" id="ARBA00022989"/>
    </source>
</evidence>
<dbReference type="EMBL" id="JADCNL010000013">
    <property type="protein sequence ID" value="KAG0454599.1"/>
    <property type="molecule type" value="Genomic_DNA"/>
</dbReference>
<comment type="catalytic activity">
    <reaction evidence="15">
        <text>O-phospho-L-threonyl-[protein] + H2O = L-threonyl-[protein] + phosphate</text>
        <dbReference type="Rhea" id="RHEA:47004"/>
        <dbReference type="Rhea" id="RHEA-COMP:11060"/>
        <dbReference type="Rhea" id="RHEA-COMP:11605"/>
        <dbReference type="ChEBI" id="CHEBI:15377"/>
        <dbReference type="ChEBI" id="CHEBI:30013"/>
        <dbReference type="ChEBI" id="CHEBI:43474"/>
        <dbReference type="ChEBI" id="CHEBI:61977"/>
        <dbReference type="EC" id="3.1.3.16"/>
    </reaction>
</comment>
<evidence type="ECO:0000256" key="10">
    <source>
        <dbReference type="ARBA" id="ARBA00022912"/>
    </source>
</evidence>
<dbReference type="PROSITE" id="PS01032">
    <property type="entry name" value="PPM_1"/>
    <property type="match status" value="1"/>
</dbReference>
<reference evidence="19 20" key="1">
    <citation type="journal article" date="2020" name="Nat. Food">
        <title>A phased Vanilla planifolia genome enables genetic improvement of flavour and production.</title>
        <authorList>
            <person name="Hasing T."/>
            <person name="Tang H."/>
            <person name="Brym M."/>
            <person name="Khazi F."/>
            <person name="Huang T."/>
            <person name="Chambers A.H."/>
        </authorList>
    </citation>
    <scope>NUCLEOTIDE SEQUENCE [LARGE SCALE GENOMIC DNA]</scope>
    <source>
        <tissue evidence="19">Leaf</tissue>
    </source>
</reference>
<dbReference type="PROSITE" id="PS51746">
    <property type="entry name" value="PPM_2"/>
    <property type="match status" value="1"/>
</dbReference>
<keyword evidence="9" id="KW-0460">Magnesium</keyword>
<evidence type="ECO:0000256" key="7">
    <source>
        <dbReference type="ARBA" id="ARBA00022723"/>
    </source>
</evidence>
<organism evidence="19 20">
    <name type="scientific">Vanilla planifolia</name>
    <name type="common">Vanilla</name>
    <dbReference type="NCBI Taxonomy" id="51239"/>
    <lineage>
        <taxon>Eukaryota</taxon>
        <taxon>Viridiplantae</taxon>
        <taxon>Streptophyta</taxon>
        <taxon>Embryophyta</taxon>
        <taxon>Tracheophyta</taxon>
        <taxon>Spermatophyta</taxon>
        <taxon>Magnoliopsida</taxon>
        <taxon>Liliopsida</taxon>
        <taxon>Asparagales</taxon>
        <taxon>Orchidaceae</taxon>
        <taxon>Vanilloideae</taxon>
        <taxon>Vanilleae</taxon>
        <taxon>Vanilla</taxon>
    </lineage>
</organism>
<comment type="catalytic activity">
    <reaction evidence="14">
        <text>O-phospho-L-seryl-[protein] + H2O = L-seryl-[protein] + phosphate</text>
        <dbReference type="Rhea" id="RHEA:20629"/>
        <dbReference type="Rhea" id="RHEA-COMP:9863"/>
        <dbReference type="Rhea" id="RHEA-COMP:11604"/>
        <dbReference type="ChEBI" id="CHEBI:15377"/>
        <dbReference type="ChEBI" id="CHEBI:29999"/>
        <dbReference type="ChEBI" id="CHEBI:43474"/>
        <dbReference type="ChEBI" id="CHEBI:83421"/>
        <dbReference type="EC" id="3.1.3.16"/>
    </reaction>
</comment>
<dbReference type="SUPFAM" id="SSF81606">
    <property type="entry name" value="PP2C-like"/>
    <property type="match status" value="1"/>
</dbReference>
<dbReference type="FunFam" id="3.60.40.10:FF:000049">
    <property type="entry name" value="Protein phosphatase 2C 57"/>
    <property type="match status" value="1"/>
</dbReference>
<evidence type="ECO:0000256" key="13">
    <source>
        <dbReference type="ARBA" id="ARBA00023211"/>
    </source>
</evidence>
<protein>
    <recommendedName>
        <fullName evidence="5">protein-serine/threonine phosphatase</fullName>
        <ecNumber evidence="5">3.1.3.16</ecNumber>
    </recommendedName>
</protein>
<evidence type="ECO:0000256" key="15">
    <source>
        <dbReference type="ARBA" id="ARBA00048336"/>
    </source>
</evidence>
<evidence type="ECO:0000256" key="3">
    <source>
        <dbReference type="ARBA" id="ARBA00004167"/>
    </source>
</evidence>
<dbReference type="GO" id="GO:0004722">
    <property type="term" value="F:protein serine/threonine phosphatase activity"/>
    <property type="evidence" value="ECO:0007669"/>
    <property type="project" value="UniProtKB-EC"/>
</dbReference>
<dbReference type="GO" id="GO:0046872">
    <property type="term" value="F:metal ion binding"/>
    <property type="evidence" value="ECO:0007669"/>
    <property type="project" value="UniProtKB-KW"/>
</dbReference>
<dbReference type="InterPro" id="IPR001932">
    <property type="entry name" value="PPM-type_phosphatase-like_dom"/>
</dbReference>
<dbReference type="CDD" id="cd00143">
    <property type="entry name" value="PP2Cc"/>
    <property type="match status" value="1"/>
</dbReference>
<evidence type="ECO:0000256" key="2">
    <source>
        <dbReference type="ARBA" id="ARBA00001946"/>
    </source>
</evidence>
<comment type="subcellular location">
    <subcellularLocation>
        <location evidence="3">Membrane</location>
        <topology evidence="3">Single-pass membrane protein</topology>
    </subcellularLocation>
</comment>
<evidence type="ECO:0000256" key="9">
    <source>
        <dbReference type="ARBA" id="ARBA00022842"/>
    </source>
</evidence>